<keyword evidence="4" id="KW-0540">Nuclease</keyword>
<dbReference type="GO" id="GO:0003676">
    <property type="term" value="F:nucleic acid binding"/>
    <property type="evidence" value="ECO:0007669"/>
    <property type="project" value="InterPro"/>
</dbReference>
<dbReference type="InterPro" id="IPR041373">
    <property type="entry name" value="RT_RNaseH"/>
</dbReference>
<evidence type="ECO:0000256" key="6">
    <source>
        <dbReference type="ARBA" id="ARBA00022801"/>
    </source>
</evidence>
<keyword evidence="5" id="KW-0255">Endonuclease</keyword>
<dbReference type="Pfam" id="PF17921">
    <property type="entry name" value="Integrase_H2C2"/>
    <property type="match status" value="1"/>
</dbReference>
<reference evidence="10" key="2">
    <citation type="submission" date="2021-08" db="EMBL/GenBank/DDBJ databases">
        <authorList>
            <person name="Eriksson T."/>
        </authorList>
    </citation>
    <scope>NUCLEOTIDE SEQUENCE</scope>
    <source>
        <strain evidence="10">Stoneville</strain>
        <tissue evidence="10">Whole head</tissue>
    </source>
</reference>
<evidence type="ECO:0000313" key="10">
    <source>
        <dbReference type="EMBL" id="KAH0817171.1"/>
    </source>
</evidence>
<dbReference type="GO" id="GO:0004519">
    <property type="term" value="F:endonuclease activity"/>
    <property type="evidence" value="ECO:0007669"/>
    <property type="project" value="UniProtKB-KW"/>
</dbReference>
<keyword evidence="11" id="KW-1185">Reference proteome</keyword>
<dbReference type="InterPro" id="IPR036397">
    <property type="entry name" value="RNaseH_sf"/>
</dbReference>
<evidence type="ECO:0000256" key="3">
    <source>
        <dbReference type="ARBA" id="ARBA00022695"/>
    </source>
</evidence>
<dbReference type="GO" id="GO:0016787">
    <property type="term" value="F:hydrolase activity"/>
    <property type="evidence" value="ECO:0007669"/>
    <property type="project" value="UniProtKB-KW"/>
</dbReference>
<feature type="region of interest" description="Disordered" evidence="8">
    <location>
        <begin position="871"/>
        <end position="927"/>
    </location>
</feature>
<dbReference type="InterPro" id="IPR041588">
    <property type="entry name" value="Integrase_H2C2"/>
</dbReference>
<dbReference type="CDD" id="cd09274">
    <property type="entry name" value="RNase_HI_RT_Ty3"/>
    <property type="match status" value="1"/>
</dbReference>
<keyword evidence="6" id="KW-0378">Hydrolase</keyword>
<evidence type="ECO:0000313" key="11">
    <source>
        <dbReference type="Proteomes" id="UP000719412"/>
    </source>
</evidence>
<feature type="compositionally biased region" description="Basic and acidic residues" evidence="8">
    <location>
        <begin position="895"/>
        <end position="925"/>
    </location>
</feature>
<dbReference type="GO" id="GO:0015074">
    <property type="term" value="P:DNA integration"/>
    <property type="evidence" value="ECO:0007669"/>
    <property type="project" value="InterPro"/>
</dbReference>
<dbReference type="Proteomes" id="UP000719412">
    <property type="component" value="Unassembled WGS sequence"/>
</dbReference>
<feature type="domain" description="Integrase catalytic" evidence="9">
    <location>
        <begin position="618"/>
        <end position="703"/>
    </location>
</feature>
<dbReference type="FunFam" id="3.10.20.370:FF:000001">
    <property type="entry name" value="Retrovirus-related Pol polyprotein from transposon 17.6-like protein"/>
    <property type="match status" value="1"/>
</dbReference>
<dbReference type="InterPro" id="IPR000477">
    <property type="entry name" value="RT_dom"/>
</dbReference>
<dbReference type="InterPro" id="IPR001584">
    <property type="entry name" value="Integrase_cat-core"/>
</dbReference>
<evidence type="ECO:0000256" key="8">
    <source>
        <dbReference type="SAM" id="MobiDB-lite"/>
    </source>
</evidence>
<dbReference type="EC" id="2.7.7.49" evidence="1"/>
<keyword evidence="7" id="KW-0695">RNA-directed DNA polymerase</keyword>
<dbReference type="Gene3D" id="3.30.70.270">
    <property type="match status" value="1"/>
</dbReference>
<dbReference type="GO" id="GO:0003964">
    <property type="term" value="F:RNA-directed DNA polymerase activity"/>
    <property type="evidence" value="ECO:0007669"/>
    <property type="project" value="UniProtKB-KW"/>
</dbReference>
<evidence type="ECO:0000259" key="9">
    <source>
        <dbReference type="PROSITE" id="PS50994"/>
    </source>
</evidence>
<dbReference type="PANTHER" id="PTHR37984">
    <property type="entry name" value="PROTEIN CBG26694"/>
    <property type="match status" value="1"/>
</dbReference>
<evidence type="ECO:0000256" key="5">
    <source>
        <dbReference type="ARBA" id="ARBA00022759"/>
    </source>
</evidence>
<dbReference type="InterPro" id="IPR012337">
    <property type="entry name" value="RNaseH-like_sf"/>
</dbReference>
<dbReference type="InterPro" id="IPR043128">
    <property type="entry name" value="Rev_trsase/Diguanyl_cyclase"/>
</dbReference>
<sequence>MLLGLVGVVISGGAHTGTASAPVVLTFDLDRLRSEENGFGPAGEGLEEIHELVVRGTVVSAEDPLEGLINDLRYYLSGISAVSCVPISCVTENIPDSGVVPTLYLRRVPFRALRRTRTWEFADLLTKGQDRPLIGNIVNKFDLTPYQNRVLESCVRGYFHKTRDSPLGCTDLITHKIVLEEGAQPVRTRNYHVSPYIQRLIDQEHILDSLGNAKYLSSLDIRSAYWKIPLDEESRPLTAFSVTGRGQFQFKGMPFGLHSAAGTFQALVDRLFKKTRFVWSTECERAFSEVKNALINAPILSCPDFNHPFTLQCDACDIGIGAVLTQNFNGNERVIYYLSRALSLTERKYSTTEKECLSVIYAIKRLRCYLEGTRFTVITDHYSLLWLNNLKDPLGRLGRWVMRLQAFDFNIVHRKGKDNVIVRYGARHLRQRYRHHLILSYLDDRPYKPMFDVKGADSADSADTLTLRLLAIGVGNIRDRTVMPDCLSRAVTSNAEQIQPLDVGHVVEDEWIAAMIKKITDNPLRYPNYQTRDGHVFKKVTCRDGNKDRRKDILRRYHDDATTGGHLGVYTTHNKISNNHTWPRMKADVCRYIRRCPVCASVKPEQKYPVGTMGSRPEISRPWRMISADLFGLLPRNTSGHECVLVITDYFSKFNIFVSVRSPNTRKVIDEIEQRVFLMFGVPEFVIVDNGVQFGRNQDQRKWDENLSRVACALRTAKHETTRQTPYYLNFCNGMIDYGADYARLRVRRDPDTEPDTGDEAEREKESRLAKTRQLVERLLSQVQARAKRYCDAKRRQIEFDVGNYVWKKAYPTTDGTKHFSAKLAKRFSGPYKISRRIRKNVYELVDDKDLFKGRWHVKDLKPDCAADASDDDSHLGWPQHLGTGETPKNFGRLVGERGSSDIRKWRSRKGREVSSRRDGRESSDVSRGASVNLKTVRLFGAHRSAVRRPGVCFAWERVACRRDDRVVCDRSETAAFAQGSVLRFLAIFEVRGALSSGRQRSLRTTTDHDASSTSIREELVVWTDGTTGGSGTTVSERPHLCRSGPLVTRNSDLSGCSYTAEKERINVSLTELHCPPKLSHKVKTRVFEPKYISSYNISNFKFVSIVSRPGRGVVDEETCPIVRARGCSAGLIGTGFLSSAPPKFPAGPIRSRPWRLGPQPGAYKYGAHFVNLHSGSDREGGCNKKTLNHFELLLPRGPCVGTIAQPPLASHKNLTSSSSTNRGVPVLAQSTSHPSYQPPSTRGPCAGTIVQPPLVRPLQLATVVAPRRSVAPRGFHRPVALRPLGASPLGASPPWDSAPATRTSPRNKTKLQMYKDQAKRRRKTIGSSSTPTTNLHQVARNHTINQLRGPLAYSSPPSSSEQNLYEEVATIKHQPPPYESEACGPSKTKLESAADLVIPAKNLRWVLRIRASVTDLLSDPTLVVQLRSVESLHSKNLLESPIGFAVDI</sequence>
<evidence type="ECO:0000256" key="4">
    <source>
        <dbReference type="ARBA" id="ARBA00022722"/>
    </source>
</evidence>
<dbReference type="Gene3D" id="3.30.420.10">
    <property type="entry name" value="Ribonuclease H-like superfamily/Ribonuclease H"/>
    <property type="match status" value="1"/>
</dbReference>
<keyword evidence="3" id="KW-0548">Nucleotidyltransferase</keyword>
<feature type="region of interest" description="Disordered" evidence="8">
    <location>
        <begin position="1284"/>
        <end position="1334"/>
    </location>
</feature>
<dbReference type="InterPro" id="IPR050951">
    <property type="entry name" value="Retrovirus_Pol_polyprotein"/>
</dbReference>
<protein>
    <recommendedName>
        <fullName evidence="1">RNA-directed DNA polymerase</fullName>
        <ecNumber evidence="1">2.7.7.49</ecNumber>
    </recommendedName>
</protein>
<dbReference type="Pfam" id="PF00078">
    <property type="entry name" value="RVT_1"/>
    <property type="match status" value="1"/>
</dbReference>
<comment type="caution">
    <text evidence="10">The sequence shown here is derived from an EMBL/GenBank/DDBJ whole genome shotgun (WGS) entry which is preliminary data.</text>
</comment>
<dbReference type="SUPFAM" id="SSF56672">
    <property type="entry name" value="DNA/RNA polymerases"/>
    <property type="match status" value="1"/>
</dbReference>
<evidence type="ECO:0000256" key="7">
    <source>
        <dbReference type="ARBA" id="ARBA00022918"/>
    </source>
</evidence>
<dbReference type="PANTHER" id="PTHR37984:SF5">
    <property type="entry name" value="PROTEIN NYNRIN-LIKE"/>
    <property type="match status" value="1"/>
</dbReference>
<dbReference type="Gene3D" id="3.10.20.370">
    <property type="match status" value="1"/>
</dbReference>
<dbReference type="InterPro" id="IPR043502">
    <property type="entry name" value="DNA/RNA_pol_sf"/>
</dbReference>
<evidence type="ECO:0000256" key="1">
    <source>
        <dbReference type="ARBA" id="ARBA00012493"/>
    </source>
</evidence>
<dbReference type="EMBL" id="JABDTM020020164">
    <property type="protein sequence ID" value="KAH0817171.1"/>
    <property type="molecule type" value="Genomic_DNA"/>
</dbReference>
<proteinExistence type="predicted"/>
<dbReference type="Gene3D" id="3.10.10.10">
    <property type="entry name" value="HIV Type 1 Reverse Transcriptase, subunit A, domain 1"/>
    <property type="match status" value="1"/>
</dbReference>
<reference evidence="10" key="1">
    <citation type="journal article" date="2020" name="J Insects Food Feed">
        <title>The yellow mealworm (Tenebrio molitor) genome: a resource for the emerging insects as food and feed industry.</title>
        <authorList>
            <person name="Eriksson T."/>
            <person name="Andere A."/>
            <person name="Kelstrup H."/>
            <person name="Emery V."/>
            <person name="Picard C."/>
        </authorList>
    </citation>
    <scope>NUCLEOTIDE SEQUENCE</scope>
    <source>
        <strain evidence="10">Stoneville</strain>
        <tissue evidence="10">Whole head</tissue>
    </source>
</reference>
<dbReference type="SUPFAM" id="SSF53098">
    <property type="entry name" value="Ribonuclease H-like"/>
    <property type="match status" value="1"/>
</dbReference>
<dbReference type="Gene3D" id="1.10.340.70">
    <property type="match status" value="1"/>
</dbReference>
<dbReference type="Pfam" id="PF17917">
    <property type="entry name" value="RT_RNaseH"/>
    <property type="match status" value="1"/>
</dbReference>
<accession>A0A8J6HLA9</accession>
<organism evidence="10 11">
    <name type="scientific">Tenebrio molitor</name>
    <name type="common">Yellow mealworm beetle</name>
    <dbReference type="NCBI Taxonomy" id="7067"/>
    <lineage>
        <taxon>Eukaryota</taxon>
        <taxon>Metazoa</taxon>
        <taxon>Ecdysozoa</taxon>
        <taxon>Arthropoda</taxon>
        <taxon>Hexapoda</taxon>
        <taxon>Insecta</taxon>
        <taxon>Pterygota</taxon>
        <taxon>Neoptera</taxon>
        <taxon>Endopterygota</taxon>
        <taxon>Coleoptera</taxon>
        <taxon>Polyphaga</taxon>
        <taxon>Cucujiformia</taxon>
        <taxon>Tenebrionidae</taxon>
        <taxon>Tenebrio</taxon>
    </lineage>
</organism>
<dbReference type="GO" id="GO:0042575">
    <property type="term" value="C:DNA polymerase complex"/>
    <property type="evidence" value="ECO:0007669"/>
    <property type="project" value="UniProtKB-ARBA"/>
</dbReference>
<name>A0A8J6HLA9_TENMO</name>
<evidence type="ECO:0000256" key="2">
    <source>
        <dbReference type="ARBA" id="ARBA00022679"/>
    </source>
</evidence>
<keyword evidence="2" id="KW-0808">Transferase</keyword>
<gene>
    <name evidence="10" type="ORF">GEV33_005620</name>
</gene>
<dbReference type="PROSITE" id="PS50994">
    <property type="entry name" value="INTEGRASE"/>
    <property type="match status" value="1"/>
</dbReference>